<dbReference type="HAMAP" id="MF_00127">
    <property type="entry name" value="His_tRNA_synth"/>
    <property type="match status" value="1"/>
</dbReference>
<dbReference type="PANTHER" id="PTHR11476">
    <property type="entry name" value="HISTIDYL-TRNA SYNTHETASE"/>
    <property type="match status" value="1"/>
</dbReference>
<gene>
    <name evidence="11" type="ORF">HHI36_011125</name>
</gene>
<dbReference type="GO" id="GO:0004821">
    <property type="term" value="F:histidine-tRNA ligase activity"/>
    <property type="evidence" value="ECO:0007669"/>
    <property type="project" value="UniProtKB-EC"/>
</dbReference>
<keyword evidence="5" id="KW-0067">ATP-binding</keyword>
<dbReference type="CDD" id="cd00773">
    <property type="entry name" value="HisRS-like_core"/>
    <property type="match status" value="1"/>
</dbReference>
<dbReference type="FunFam" id="3.30.930.10:FF:000021">
    <property type="entry name" value="Probable histidine--tRNA ligase, mitochondrial"/>
    <property type="match status" value="1"/>
</dbReference>
<dbReference type="PROSITE" id="PS50862">
    <property type="entry name" value="AA_TRNA_LIGASE_II"/>
    <property type="match status" value="1"/>
</dbReference>
<accession>A0ABD2MKT0</accession>
<keyword evidence="12" id="KW-1185">Reference proteome</keyword>
<keyword evidence="6" id="KW-0648">Protein biosynthesis</keyword>
<dbReference type="InterPro" id="IPR006195">
    <property type="entry name" value="aa-tRNA-synth_II"/>
</dbReference>
<feature type="binding site" evidence="9">
    <location>
        <begin position="332"/>
        <end position="333"/>
    </location>
    <ligand>
        <name>L-histidine</name>
        <dbReference type="ChEBI" id="CHEBI:57595"/>
    </ligand>
</feature>
<feature type="binding site" evidence="9">
    <location>
        <begin position="132"/>
        <end position="134"/>
    </location>
    <ligand>
        <name>L-histidine</name>
        <dbReference type="ChEBI" id="CHEBI:57595"/>
    </ligand>
</feature>
<dbReference type="AlphaFoldDB" id="A0ABD2MKT0"/>
<dbReference type="EC" id="6.1.1.21" evidence="2"/>
<evidence type="ECO:0000256" key="7">
    <source>
        <dbReference type="ARBA" id="ARBA00023146"/>
    </source>
</evidence>
<feature type="binding site" evidence="9">
    <location>
        <position position="179"/>
    </location>
    <ligand>
        <name>L-histidine</name>
        <dbReference type="ChEBI" id="CHEBI:57595"/>
    </ligand>
</feature>
<evidence type="ECO:0000313" key="11">
    <source>
        <dbReference type="EMBL" id="KAL3266977.1"/>
    </source>
</evidence>
<organism evidence="11 12">
    <name type="scientific">Cryptolaemus montrouzieri</name>
    <dbReference type="NCBI Taxonomy" id="559131"/>
    <lineage>
        <taxon>Eukaryota</taxon>
        <taxon>Metazoa</taxon>
        <taxon>Ecdysozoa</taxon>
        <taxon>Arthropoda</taxon>
        <taxon>Hexapoda</taxon>
        <taxon>Insecta</taxon>
        <taxon>Pterygota</taxon>
        <taxon>Neoptera</taxon>
        <taxon>Endopterygota</taxon>
        <taxon>Coleoptera</taxon>
        <taxon>Polyphaga</taxon>
        <taxon>Cucujiformia</taxon>
        <taxon>Coccinelloidea</taxon>
        <taxon>Coccinellidae</taxon>
        <taxon>Scymninae</taxon>
        <taxon>Scymnini</taxon>
        <taxon>Cryptolaemus</taxon>
    </lineage>
</organism>
<evidence type="ECO:0000259" key="10">
    <source>
        <dbReference type="PROSITE" id="PS50862"/>
    </source>
</evidence>
<dbReference type="EMBL" id="JABFTP020000001">
    <property type="protein sequence ID" value="KAL3266977.1"/>
    <property type="molecule type" value="Genomic_DNA"/>
</dbReference>
<keyword evidence="7" id="KW-0030">Aminoacyl-tRNA synthetase</keyword>
<dbReference type="InterPro" id="IPR004154">
    <property type="entry name" value="Anticodon-bd"/>
</dbReference>
<evidence type="ECO:0000256" key="1">
    <source>
        <dbReference type="ARBA" id="ARBA00008226"/>
    </source>
</evidence>
<name>A0ABD2MKT0_9CUCU</name>
<dbReference type="InterPro" id="IPR041715">
    <property type="entry name" value="HisRS-like_core"/>
</dbReference>
<dbReference type="GO" id="GO:0006412">
    <property type="term" value="P:translation"/>
    <property type="evidence" value="ECO:0007669"/>
    <property type="project" value="UniProtKB-KW"/>
</dbReference>
<comment type="caution">
    <text evidence="11">The sequence shown here is derived from an EMBL/GenBank/DDBJ whole genome shotgun (WGS) entry which is preliminary data.</text>
</comment>
<evidence type="ECO:0000256" key="9">
    <source>
        <dbReference type="PIRSR" id="PIRSR001549-1"/>
    </source>
</evidence>
<dbReference type="InterPro" id="IPR045864">
    <property type="entry name" value="aa-tRNA-synth_II/BPL/LPL"/>
</dbReference>
<evidence type="ECO:0000256" key="8">
    <source>
        <dbReference type="ARBA" id="ARBA00047639"/>
    </source>
</evidence>
<dbReference type="InterPro" id="IPR004516">
    <property type="entry name" value="HisRS/HisZ"/>
</dbReference>
<feature type="domain" description="Aminoacyl-transfer RNA synthetases class-II family profile" evidence="10">
    <location>
        <begin position="63"/>
        <end position="393"/>
    </location>
</feature>
<evidence type="ECO:0000256" key="4">
    <source>
        <dbReference type="ARBA" id="ARBA00022741"/>
    </source>
</evidence>
<dbReference type="Pfam" id="PF13393">
    <property type="entry name" value="tRNA-synt_His"/>
    <property type="match status" value="1"/>
</dbReference>
<feature type="binding site" evidence="9">
    <location>
        <position position="159"/>
    </location>
    <ligand>
        <name>L-histidine</name>
        <dbReference type="ChEBI" id="CHEBI:57595"/>
    </ligand>
</feature>
<dbReference type="InterPro" id="IPR033656">
    <property type="entry name" value="HisRS_anticodon"/>
</dbReference>
<keyword evidence="3" id="KW-0436">Ligase</keyword>
<dbReference type="PIRSF" id="PIRSF001549">
    <property type="entry name" value="His-tRNA_synth"/>
    <property type="match status" value="1"/>
</dbReference>
<evidence type="ECO:0000313" key="12">
    <source>
        <dbReference type="Proteomes" id="UP001516400"/>
    </source>
</evidence>
<dbReference type="FunFam" id="3.40.50.800:FF:000008">
    <property type="entry name" value="histidine--tRNA ligase, cytoplasmic isoform X1"/>
    <property type="match status" value="1"/>
</dbReference>
<dbReference type="SUPFAM" id="SSF55681">
    <property type="entry name" value="Class II aaRS and biotin synthetases"/>
    <property type="match status" value="1"/>
</dbReference>
<protein>
    <recommendedName>
        <fullName evidence="2">histidine--tRNA ligase</fullName>
        <ecNumber evidence="2">6.1.1.21</ecNumber>
    </recommendedName>
</protein>
<dbReference type="GO" id="GO:0005737">
    <property type="term" value="C:cytoplasm"/>
    <property type="evidence" value="ECO:0007669"/>
    <property type="project" value="UniProtKB-ARBA"/>
</dbReference>
<comment type="similarity">
    <text evidence="1">Belongs to the class-II aminoacyl-tRNA synthetase family.</text>
</comment>
<evidence type="ECO:0000256" key="6">
    <source>
        <dbReference type="ARBA" id="ARBA00022917"/>
    </source>
</evidence>
<evidence type="ECO:0000256" key="3">
    <source>
        <dbReference type="ARBA" id="ARBA00022598"/>
    </source>
</evidence>
<dbReference type="Proteomes" id="UP001516400">
    <property type="component" value="Unassembled WGS sequence"/>
</dbReference>
<dbReference type="Gene3D" id="3.40.50.800">
    <property type="entry name" value="Anticodon-binding domain"/>
    <property type="match status" value="1"/>
</dbReference>
<dbReference type="GO" id="GO:0005524">
    <property type="term" value="F:ATP binding"/>
    <property type="evidence" value="ECO:0007669"/>
    <property type="project" value="UniProtKB-KW"/>
</dbReference>
<evidence type="ECO:0000256" key="5">
    <source>
        <dbReference type="ARBA" id="ARBA00022840"/>
    </source>
</evidence>
<feature type="binding site" evidence="9">
    <location>
        <position position="328"/>
    </location>
    <ligand>
        <name>L-histidine</name>
        <dbReference type="ChEBI" id="CHEBI:57595"/>
    </ligand>
</feature>
<dbReference type="Gene3D" id="3.30.930.10">
    <property type="entry name" value="Bira Bifunctional Protein, Domain 2"/>
    <property type="match status" value="1"/>
</dbReference>
<dbReference type="SUPFAM" id="SSF52954">
    <property type="entry name" value="Class II aaRS ABD-related"/>
    <property type="match status" value="1"/>
</dbReference>
<evidence type="ECO:0000256" key="2">
    <source>
        <dbReference type="ARBA" id="ARBA00012815"/>
    </source>
</evidence>
<dbReference type="CDD" id="cd00859">
    <property type="entry name" value="HisRS_anticodon"/>
    <property type="match status" value="1"/>
</dbReference>
<sequence length="511" mass="57946">MTIRLLFCFARSASLCRPNFQKFKFRNICSQVQVQEEVAKLLELKSQINETGNQKFTLKTPKGTRDFSPHQMAVRSSVLNKIISVFKKHGAETIDTPVFELKEVLTGKYGEDSKLIYDLKDQGGEILSLRYDLTVPFARYLAMNKISNIKRYHIAKVYRRDNPSIARGRYREFYQCDFDIAGLYDPMIPDAECIRIVYEILNTLDLKPFVIKINHRSLLDGMLETCGVPADKFRSICSAIDKLDKSPWQDVKKEMIEEKDLTEEIADKIGQYVQLNGGRQLVDELLQNQNLIKSKSAVEGLESVKLLLDYCELFGTLDAVSFDLSLARGLDYYTGIIYEAVLMGKDTSDSDISVGSVAGGGRYDNLVGMFDSKNKNVPCVGVSIGVERIFAVLEGKLVASNKKIRTTEVEVFVATAQKNLVNERMKLCKELWDNNFKVEYSYKKSPKLLVQLQHCEEYDIPLAVILGESEIQRGVVKLREVSTRAEVEISRSELADEIRKRLQGIQLNGTS</sequence>
<proteinExistence type="inferred from homology"/>
<dbReference type="PANTHER" id="PTHR11476:SF7">
    <property type="entry name" value="HISTIDINE--TRNA LIGASE"/>
    <property type="match status" value="1"/>
</dbReference>
<keyword evidence="4" id="KW-0547">Nucleotide-binding</keyword>
<dbReference type="InterPro" id="IPR015807">
    <property type="entry name" value="His-tRNA-ligase"/>
</dbReference>
<feature type="binding site" evidence="9">
    <location>
        <position position="175"/>
    </location>
    <ligand>
        <name>L-histidine</name>
        <dbReference type="ChEBI" id="CHEBI:57595"/>
    </ligand>
</feature>
<reference evidence="11 12" key="1">
    <citation type="journal article" date="2021" name="BMC Biol.">
        <title>Horizontally acquired antibacterial genes associated with adaptive radiation of ladybird beetles.</title>
        <authorList>
            <person name="Li H.S."/>
            <person name="Tang X.F."/>
            <person name="Huang Y.H."/>
            <person name="Xu Z.Y."/>
            <person name="Chen M.L."/>
            <person name="Du X.Y."/>
            <person name="Qiu B.Y."/>
            <person name="Chen P.T."/>
            <person name="Zhang W."/>
            <person name="Slipinski A."/>
            <person name="Escalona H.E."/>
            <person name="Waterhouse R.M."/>
            <person name="Zwick A."/>
            <person name="Pang H."/>
        </authorList>
    </citation>
    <scope>NUCLEOTIDE SEQUENCE [LARGE SCALE GENOMIC DNA]</scope>
    <source>
        <strain evidence="11">SYSU2018</strain>
    </source>
</reference>
<dbReference type="NCBIfam" id="TIGR00442">
    <property type="entry name" value="hisS"/>
    <property type="match status" value="1"/>
</dbReference>
<dbReference type="Pfam" id="PF03129">
    <property type="entry name" value="HGTP_anticodon"/>
    <property type="match status" value="1"/>
</dbReference>
<dbReference type="InterPro" id="IPR036621">
    <property type="entry name" value="Anticodon-bd_dom_sf"/>
</dbReference>
<comment type="catalytic activity">
    <reaction evidence="8">
        <text>tRNA(His) + L-histidine + ATP = L-histidyl-tRNA(His) + AMP + diphosphate + H(+)</text>
        <dbReference type="Rhea" id="RHEA:17313"/>
        <dbReference type="Rhea" id="RHEA-COMP:9665"/>
        <dbReference type="Rhea" id="RHEA-COMP:9689"/>
        <dbReference type="ChEBI" id="CHEBI:15378"/>
        <dbReference type="ChEBI" id="CHEBI:30616"/>
        <dbReference type="ChEBI" id="CHEBI:33019"/>
        <dbReference type="ChEBI" id="CHEBI:57595"/>
        <dbReference type="ChEBI" id="CHEBI:78442"/>
        <dbReference type="ChEBI" id="CHEBI:78527"/>
        <dbReference type="ChEBI" id="CHEBI:456215"/>
        <dbReference type="EC" id="6.1.1.21"/>
    </reaction>
</comment>